<evidence type="ECO:0000256" key="1">
    <source>
        <dbReference type="SAM" id="MobiDB-lite"/>
    </source>
</evidence>
<feature type="compositionally biased region" description="Basic and acidic residues" evidence="1">
    <location>
        <begin position="190"/>
        <end position="200"/>
    </location>
</feature>
<dbReference type="Proteomes" id="UP001159405">
    <property type="component" value="Unassembled WGS sequence"/>
</dbReference>
<sequence length="207" mass="23199">QSLFPGPSNFTRNGQDSSLQPVQKVIDVLNENASRQYPSLEEYRTYVLPSHVCPVPVSLQSYRPSSPLQRSKNVAKESSPNKPRDLTVSAQLNGQSIKVLQDVYKDQLPQLQIDNIGDVKTVSGEALPVLMIQDLPYDALLGRDFLRENGAIINLKESTLQLDGKRDEPYPERELAQALSCDESPVQPTRRKEFTEEHSATKKTPIK</sequence>
<proteinExistence type="predicted"/>
<feature type="compositionally biased region" description="Polar residues" evidence="1">
    <location>
        <begin position="63"/>
        <end position="81"/>
    </location>
</feature>
<protein>
    <submittedName>
        <fullName evidence="2">Uncharacterized protein</fullName>
    </submittedName>
</protein>
<dbReference type="InterPro" id="IPR021109">
    <property type="entry name" value="Peptidase_aspartic_dom_sf"/>
</dbReference>
<dbReference type="SUPFAM" id="SSF50630">
    <property type="entry name" value="Acid proteases"/>
    <property type="match status" value="1"/>
</dbReference>
<organism evidence="2 3">
    <name type="scientific">Porites lobata</name>
    <dbReference type="NCBI Taxonomy" id="104759"/>
    <lineage>
        <taxon>Eukaryota</taxon>
        <taxon>Metazoa</taxon>
        <taxon>Cnidaria</taxon>
        <taxon>Anthozoa</taxon>
        <taxon>Hexacorallia</taxon>
        <taxon>Scleractinia</taxon>
        <taxon>Fungiina</taxon>
        <taxon>Poritidae</taxon>
        <taxon>Porites</taxon>
    </lineage>
</organism>
<reference evidence="2 3" key="1">
    <citation type="submission" date="2022-05" db="EMBL/GenBank/DDBJ databases">
        <authorList>
            <consortium name="Genoscope - CEA"/>
            <person name="William W."/>
        </authorList>
    </citation>
    <scope>NUCLEOTIDE SEQUENCE [LARGE SCALE GENOMIC DNA]</scope>
</reference>
<evidence type="ECO:0000313" key="2">
    <source>
        <dbReference type="EMBL" id="CAH3183006.1"/>
    </source>
</evidence>
<feature type="compositionally biased region" description="Basic and acidic residues" evidence="1">
    <location>
        <begin position="164"/>
        <end position="175"/>
    </location>
</feature>
<accession>A0ABN8RU48</accession>
<evidence type="ECO:0000313" key="3">
    <source>
        <dbReference type="Proteomes" id="UP001159405"/>
    </source>
</evidence>
<feature type="region of interest" description="Disordered" evidence="1">
    <location>
        <begin position="63"/>
        <end position="86"/>
    </location>
</feature>
<gene>
    <name evidence="2" type="ORF">PLOB_00027970</name>
</gene>
<feature type="non-terminal residue" evidence="2">
    <location>
        <position position="207"/>
    </location>
</feature>
<keyword evidence="3" id="KW-1185">Reference proteome</keyword>
<name>A0ABN8RU48_9CNID</name>
<dbReference type="Gene3D" id="2.40.70.10">
    <property type="entry name" value="Acid Proteases"/>
    <property type="match status" value="1"/>
</dbReference>
<dbReference type="EMBL" id="CALNXK010000340">
    <property type="protein sequence ID" value="CAH3183006.1"/>
    <property type="molecule type" value="Genomic_DNA"/>
</dbReference>
<feature type="non-terminal residue" evidence="2">
    <location>
        <position position="1"/>
    </location>
</feature>
<feature type="region of interest" description="Disordered" evidence="1">
    <location>
        <begin position="164"/>
        <end position="207"/>
    </location>
</feature>
<comment type="caution">
    <text evidence="2">The sequence shown here is derived from an EMBL/GenBank/DDBJ whole genome shotgun (WGS) entry which is preliminary data.</text>
</comment>